<keyword evidence="2" id="KW-0812">Transmembrane</keyword>
<organism evidence="3 4">
    <name type="scientific">Rothia dentocariosa</name>
    <dbReference type="NCBI Taxonomy" id="2047"/>
    <lineage>
        <taxon>Bacteria</taxon>
        <taxon>Bacillati</taxon>
        <taxon>Actinomycetota</taxon>
        <taxon>Actinomycetes</taxon>
        <taxon>Micrococcales</taxon>
        <taxon>Micrococcaceae</taxon>
        <taxon>Rothia</taxon>
    </lineage>
</organism>
<evidence type="ECO:0000256" key="2">
    <source>
        <dbReference type="SAM" id="Phobius"/>
    </source>
</evidence>
<feature type="transmembrane region" description="Helical" evidence="2">
    <location>
        <begin position="42"/>
        <end position="67"/>
    </location>
</feature>
<protein>
    <submittedName>
        <fullName evidence="3">Uncharacterized protein</fullName>
    </submittedName>
</protein>
<evidence type="ECO:0000313" key="3">
    <source>
        <dbReference type="EMBL" id="PEN16404.1"/>
    </source>
</evidence>
<dbReference type="AlphaFoldDB" id="A0A2A8D6B4"/>
<feature type="transmembrane region" description="Helical" evidence="2">
    <location>
        <begin position="187"/>
        <end position="209"/>
    </location>
</feature>
<accession>A0A2A8D6B4</accession>
<keyword evidence="2" id="KW-0472">Membrane</keyword>
<dbReference type="Proteomes" id="UP000219947">
    <property type="component" value="Unassembled WGS sequence"/>
</dbReference>
<dbReference type="RefSeq" id="WP_098042722.1">
    <property type="nucleotide sequence ID" value="NZ_JAOVAQ010000008.1"/>
</dbReference>
<comment type="caution">
    <text evidence="3">The sequence shown here is derived from an EMBL/GenBank/DDBJ whole genome shotgun (WGS) entry which is preliminary data.</text>
</comment>
<gene>
    <name evidence="3" type="ORF">CRM92_06945</name>
</gene>
<evidence type="ECO:0000313" key="4">
    <source>
        <dbReference type="Proteomes" id="UP000219947"/>
    </source>
</evidence>
<keyword evidence="2" id="KW-1133">Transmembrane helix</keyword>
<proteinExistence type="predicted"/>
<reference evidence="3" key="1">
    <citation type="submission" date="2017-10" db="EMBL/GenBank/DDBJ databases">
        <title>Kefir isolates.</title>
        <authorList>
            <person name="Kim Y."/>
            <person name="Blasche S."/>
        </authorList>
    </citation>
    <scope>NUCLEOTIDE SEQUENCE [LARGE SCALE GENOMIC DNA]</scope>
    <source>
        <strain evidence="3">OG2-2</strain>
    </source>
</reference>
<feature type="region of interest" description="Disordered" evidence="1">
    <location>
        <begin position="227"/>
        <end position="253"/>
    </location>
</feature>
<feature type="compositionally biased region" description="Acidic residues" evidence="1">
    <location>
        <begin position="227"/>
        <end position="244"/>
    </location>
</feature>
<evidence type="ECO:0000256" key="1">
    <source>
        <dbReference type="SAM" id="MobiDB-lite"/>
    </source>
</evidence>
<name>A0A2A8D6B4_9MICC</name>
<sequence length="253" mass="28496">MTQRDDEYEDVDYEGTEESRDDFFGMSDADDEYYEERPHINWVSVFSVLLAIVVAIVLCVVGVRALFSANQDAEYEGKSWVIEGSYVDLTPDLETDSNVAQYKGNLPKDNRIDGMKYRSNLKDTYEVHAGENIDFRGTQTGTYAQDFPREVSALVAETSDHQIEVVRTGEKGSVKAIEQGSVGQQYLVGWGSFALALVVLIGGCAFGIWSNRRSRVDYVDVDGFEESDDYEEDDEGYIVEEESSKDDVESRQK</sequence>
<keyword evidence="4" id="KW-1185">Reference proteome</keyword>
<dbReference type="EMBL" id="PDEV01000002">
    <property type="protein sequence ID" value="PEN16404.1"/>
    <property type="molecule type" value="Genomic_DNA"/>
</dbReference>